<feature type="region of interest" description="Disordered" evidence="1">
    <location>
        <begin position="68"/>
        <end position="101"/>
    </location>
</feature>
<feature type="compositionally biased region" description="Polar residues" evidence="1">
    <location>
        <begin position="231"/>
        <end position="247"/>
    </location>
</feature>
<evidence type="ECO:0000256" key="2">
    <source>
        <dbReference type="SAM" id="Phobius"/>
    </source>
</evidence>
<dbReference type="EMBL" id="MU865445">
    <property type="protein sequence ID" value="KAK4222982.1"/>
    <property type="molecule type" value="Genomic_DNA"/>
</dbReference>
<feature type="compositionally biased region" description="Polar residues" evidence="1">
    <location>
        <begin position="73"/>
        <end position="88"/>
    </location>
</feature>
<feature type="region of interest" description="Disordered" evidence="1">
    <location>
        <begin position="119"/>
        <end position="318"/>
    </location>
</feature>
<feature type="compositionally biased region" description="Basic and acidic residues" evidence="1">
    <location>
        <begin position="145"/>
        <end position="159"/>
    </location>
</feature>
<keyword evidence="2" id="KW-0812">Transmembrane</keyword>
<evidence type="ECO:0000313" key="3">
    <source>
        <dbReference type="EMBL" id="KAK4222982.1"/>
    </source>
</evidence>
<dbReference type="AlphaFoldDB" id="A0AAN7BGD7"/>
<reference evidence="3" key="1">
    <citation type="journal article" date="2023" name="Mol. Phylogenet. Evol.">
        <title>Genome-scale phylogeny and comparative genomics of the fungal order Sordariales.</title>
        <authorList>
            <person name="Hensen N."/>
            <person name="Bonometti L."/>
            <person name="Westerberg I."/>
            <person name="Brannstrom I.O."/>
            <person name="Guillou S."/>
            <person name="Cros-Aarteil S."/>
            <person name="Calhoun S."/>
            <person name="Haridas S."/>
            <person name="Kuo A."/>
            <person name="Mondo S."/>
            <person name="Pangilinan J."/>
            <person name="Riley R."/>
            <person name="LaButti K."/>
            <person name="Andreopoulos B."/>
            <person name="Lipzen A."/>
            <person name="Chen C."/>
            <person name="Yan M."/>
            <person name="Daum C."/>
            <person name="Ng V."/>
            <person name="Clum A."/>
            <person name="Steindorff A."/>
            <person name="Ohm R.A."/>
            <person name="Martin F."/>
            <person name="Silar P."/>
            <person name="Natvig D.O."/>
            <person name="Lalanne C."/>
            <person name="Gautier V."/>
            <person name="Ament-Velasquez S.L."/>
            <person name="Kruys A."/>
            <person name="Hutchinson M.I."/>
            <person name="Powell A.J."/>
            <person name="Barry K."/>
            <person name="Miller A.N."/>
            <person name="Grigoriev I.V."/>
            <person name="Debuchy R."/>
            <person name="Gladieux P."/>
            <person name="Hiltunen Thoren M."/>
            <person name="Johannesson H."/>
        </authorList>
    </citation>
    <scope>NUCLEOTIDE SEQUENCE</scope>
    <source>
        <strain evidence="3">CBS 990.96</strain>
    </source>
</reference>
<keyword evidence="2" id="KW-0472">Membrane</keyword>
<sequence>MTSFGPPPGFTPPVSSSGGDDDGGTNRGNSITSDHPWAWVLIPVAVLISLGAVAACLHTSRRRRRAVQRAHESSLSNRVLNGHLSSPHLSPRHPNRDRDPDRDLEAAYALSLSTTRSGRWWSLPPARPQPEEGLNELGEAPPPYEKARENAAPPKKDSVEMQELPPDNEIAELDAGESSRPRVVAPAVNRIPKEMDATPIEGKDEDEEESESSSDEEESEEVEYRQAYAVTITSGTASRTESPSSWTRGDDSGTRNGGLSIRRRSLNDGDNRRGTSVSSGHEGIEDEEDDHVYEVVQEPPAAVLPTAQGGDGWRRKGV</sequence>
<proteinExistence type="predicted"/>
<feature type="compositionally biased region" description="Acidic residues" evidence="1">
    <location>
        <begin position="203"/>
        <end position="221"/>
    </location>
</feature>
<feature type="compositionally biased region" description="Pro residues" evidence="1">
    <location>
        <begin position="1"/>
        <end position="11"/>
    </location>
</feature>
<reference evidence="3" key="2">
    <citation type="submission" date="2023-05" db="EMBL/GenBank/DDBJ databases">
        <authorList>
            <consortium name="Lawrence Berkeley National Laboratory"/>
            <person name="Steindorff A."/>
            <person name="Hensen N."/>
            <person name="Bonometti L."/>
            <person name="Westerberg I."/>
            <person name="Brannstrom I.O."/>
            <person name="Guillou S."/>
            <person name="Cros-Aarteil S."/>
            <person name="Calhoun S."/>
            <person name="Haridas S."/>
            <person name="Kuo A."/>
            <person name="Mondo S."/>
            <person name="Pangilinan J."/>
            <person name="Riley R."/>
            <person name="Labutti K."/>
            <person name="Andreopoulos B."/>
            <person name="Lipzen A."/>
            <person name="Chen C."/>
            <person name="Yanf M."/>
            <person name="Daum C."/>
            <person name="Ng V."/>
            <person name="Clum A."/>
            <person name="Ohm R."/>
            <person name="Martin F."/>
            <person name="Silar P."/>
            <person name="Natvig D."/>
            <person name="Lalanne C."/>
            <person name="Gautier V."/>
            <person name="Ament-Velasquez S.L."/>
            <person name="Kruys A."/>
            <person name="Hutchinson M.I."/>
            <person name="Powell A.J."/>
            <person name="Barry K."/>
            <person name="Miller A.N."/>
            <person name="Grigoriev I.V."/>
            <person name="Debuchy R."/>
            <person name="Gladieux P."/>
            <person name="Thoren M.H."/>
            <person name="Johannesson H."/>
        </authorList>
    </citation>
    <scope>NUCLEOTIDE SEQUENCE</scope>
    <source>
        <strain evidence="3">CBS 990.96</strain>
    </source>
</reference>
<keyword evidence="2" id="KW-1133">Transmembrane helix</keyword>
<organism evidence="3 4">
    <name type="scientific">Podospora fimiseda</name>
    <dbReference type="NCBI Taxonomy" id="252190"/>
    <lineage>
        <taxon>Eukaryota</taxon>
        <taxon>Fungi</taxon>
        <taxon>Dikarya</taxon>
        <taxon>Ascomycota</taxon>
        <taxon>Pezizomycotina</taxon>
        <taxon>Sordariomycetes</taxon>
        <taxon>Sordariomycetidae</taxon>
        <taxon>Sordariales</taxon>
        <taxon>Podosporaceae</taxon>
        <taxon>Podospora</taxon>
    </lineage>
</organism>
<dbReference type="Proteomes" id="UP001301958">
    <property type="component" value="Unassembled WGS sequence"/>
</dbReference>
<evidence type="ECO:0000313" key="4">
    <source>
        <dbReference type="Proteomes" id="UP001301958"/>
    </source>
</evidence>
<name>A0AAN7BGD7_9PEZI</name>
<evidence type="ECO:0000256" key="1">
    <source>
        <dbReference type="SAM" id="MobiDB-lite"/>
    </source>
</evidence>
<feature type="region of interest" description="Disordered" evidence="1">
    <location>
        <begin position="1"/>
        <end position="30"/>
    </location>
</feature>
<comment type="caution">
    <text evidence="3">The sequence shown here is derived from an EMBL/GenBank/DDBJ whole genome shotgun (WGS) entry which is preliminary data.</text>
</comment>
<accession>A0AAN7BGD7</accession>
<protein>
    <submittedName>
        <fullName evidence="3">Uncharacterized protein</fullName>
    </submittedName>
</protein>
<feature type="transmembrane region" description="Helical" evidence="2">
    <location>
        <begin position="37"/>
        <end position="57"/>
    </location>
</feature>
<keyword evidence="4" id="KW-1185">Reference proteome</keyword>
<gene>
    <name evidence="3" type="ORF">QBC38DRAFT_488644</name>
</gene>